<keyword evidence="4" id="KW-1185">Reference proteome</keyword>
<comment type="caution">
    <text evidence="3">The sequence shown here is derived from an EMBL/GenBank/DDBJ whole genome shotgun (WGS) entry which is preliminary data.</text>
</comment>
<dbReference type="Pfam" id="PF03061">
    <property type="entry name" value="4HBT"/>
    <property type="match status" value="1"/>
</dbReference>
<dbReference type="InterPro" id="IPR029069">
    <property type="entry name" value="HotDog_dom_sf"/>
</dbReference>
<evidence type="ECO:0000313" key="4">
    <source>
        <dbReference type="Proteomes" id="UP001065549"/>
    </source>
</evidence>
<evidence type="ECO:0000313" key="3">
    <source>
        <dbReference type="EMBL" id="MCU7377241.1"/>
    </source>
</evidence>
<evidence type="ECO:0000259" key="2">
    <source>
        <dbReference type="Pfam" id="PF03061"/>
    </source>
</evidence>
<dbReference type="InterPro" id="IPR006683">
    <property type="entry name" value="Thioestr_dom"/>
</dbReference>
<proteinExistence type="predicted"/>
<dbReference type="InterPro" id="IPR003736">
    <property type="entry name" value="PAAI_dom"/>
</dbReference>
<dbReference type="CDD" id="cd03443">
    <property type="entry name" value="PaaI_thioesterase"/>
    <property type="match status" value="1"/>
</dbReference>
<dbReference type="SUPFAM" id="SSF54637">
    <property type="entry name" value="Thioesterase/thiol ester dehydrase-isomerase"/>
    <property type="match status" value="1"/>
</dbReference>
<evidence type="ECO:0000256" key="1">
    <source>
        <dbReference type="ARBA" id="ARBA00022801"/>
    </source>
</evidence>
<dbReference type="AlphaFoldDB" id="A0A9J6QJF1"/>
<dbReference type="EMBL" id="JAOSHN010000001">
    <property type="protein sequence ID" value="MCU7377241.1"/>
    <property type="molecule type" value="Genomic_DNA"/>
</dbReference>
<accession>A0A9J6QJF1</accession>
<organism evidence="3 4">
    <name type="scientific">Hominibacterium faecale</name>
    <dbReference type="NCBI Taxonomy" id="2839743"/>
    <lineage>
        <taxon>Bacteria</taxon>
        <taxon>Bacillati</taxon>
        <taxon>Bacillota</taxon>
        <taxon>Clostridia</taxon>
        <taxon>Peptostreptococcales</taxon>
        <taxon>Anaerovoracaceae</taxon>
        <taxon>Hominibacterium</taxon>
    </lineage>
</organism>
<dbReference type="Gene3D" id="3.10.129.10">
    <property type="entry name" value="Hotdog Thioesterase"/>
    <property type="match status" value="1"/>
</dbReference>
<name>A0A9J6QJF1_9FIRM</name>
<protein>
    <submittedName>
        <fullName evidence="3">PaaI family thioesterase</fullName>
    </submittedName>
</protein>
<feature type="domain" description="Thioesterase" evidence="2">
    <location>
        <begin position="55"/>
        <end position="125"/>
    </location>
</feature>
<reference evidence="3" key="1">
    <citation type="submission" date="2022-09" db="EMBL/GenBank/DDBJ databases">
        <title>Culturomic study of gut microbiota in children with autism spectrum disorder.</title>
        <authorList>
            <person name="Efimov B.A."/>
            <person name="Chaplin A.V."/>
            <person name="Sokolova S.R."/>
            <person name="Pikina A.P."/>
            <person name="Korzhanova M."/>
            <person name="Belova V."/>
            <person name="Korostin D."/>
        </authorList>
    </citation>
    <scope>NUCLEOTIDE SEQUENCE</scope>
    <source>
        <strain evidence="3">ASD5510</strain>
    </source>
</reference>
<dbReference type="RefSeq" id="WP_148398140.1">
    <property type="nucleotide sequence ID" value="NZ_JAJAGH010000005.1"/>
</dbReference>
<sequence>MEERFQEILNYIKHPKEVRLNNMLDPYFLGADEDEMIADILFCTQEWERNQRNEIHGGAIASMFDTAMGVSAAAFQKQGSVSTADLQVSFIRPFLSGAFIFTTQITSMGKTLIRATCIAREKQSGKIVATASGTFVPFKK</sequence>
<gene>
    <name evidence="3" type="ORF">OBO34_02610</name>
</gene>
<dbReference type="NCBIfam" id="TIGR00369">
    <property type="entry name" value="unchar_dom_1"/>
    <property type="match status" value="1"/>
</dbReference>
<dbReference type="Proteomes" id="UP001065549">
    <property type="component" value="Unassembled WGS sequence"/>
</dbReference>
<dbReference type="GO" id="GO:0016289">
    <property type="term" value="F:acyl-CoA hydrolase activity"/>
    <property type="evidence" value="ECO:0007669"/>
    <property type="project" value="UniProtKB-ARBA"/>
</dbReference>
<keyword evidence="1" id="KW-0378">Hydrolase</keyword>